<feature type="region of interest" description="Disordered" evidence="1">
    <location>
        <begin position="1"/>
        <end position="46"/>
    </location>
</feature>
<reference evidence="3" key="1">
    <citation type="submission" date="2014-03" db="EMBL/GenBank/DDBJ databases">
        <authorList>
            <person name="Aksoy S."/>
            <person name="Warren W."/>
            <person name="Wilson R.K."/>
        </authorList>
    </citation>
    <scope>NUCLEOTIDE SEQUENCE [LARGE SCALE GENOMIC DNA]</scope>
    <source>
        <strain evidence="3">IAEA</strain>
    </source>
</reference>
<organism evidence="2 3">
    <name type="scientific">Glossina pallidipes</name>
    <name type="common">Tsetse fly</name>
    <dbReference type="NCBI Taxonomy" id="7398"/>
    <lineage>
        <taxon>Eukaryota</taxon>
        <taxon>Metazoa</taxon>
        <taxon>Ecdysozoa</taxon>
        <taxon>Arthropoda</taxon>
        <taxon>Hexapoda</taxon>
        <taxon>Insecta</taxon>
        <taxon>Pterygota</taxon>
        <taxon>Neoptera</taxon>
        <taxon>Endopterygota</taxon>
        <taxon>Diptera</taxon>
        <taxon>Brachycera</taxon>
        <taxon>Muscomorpha</taxon>
        <taxon>Hippoboscoidea</taxon>
        <taxon>Glossinidae</taxon>
        <taxon>Glossina</taxon>
    </lineage>
</organism>
<dbReference type="AlphaFoldDB" id="A0A1B0A3Z3"/>
<reference evidence="2" key="2">
    <citation type="submission" date="2020-05" db="UniProtKB">
        <authorList>
            <consortium name="EnsemblMetazoa"/>
        </authorList>
    </citation>
    <scope>IDENTIFICATION</scope>
    <source>
        <strain evidence="2">IAEA</strain>
    </source>
</reference>
<evidence type="ECO:0000313" key="3">
    <source>
        <dbReference type="Proteomes" id="UP000092445"/>
    </source>
</evidence>
<dbReference type="EnsemblMetazoa" id="GPAI033738-RA">
    <property type="protein sequence ID" value="GPAI033738-PA"/>
    <property type="gene ID" value="GPAI033738"/>
</dbReference>
<dbReference type="VEuPathDB" id="VectorBase:GPAI033738"/>
<sequence>MNQQIDGQPAKLMSSEANAHSKNPSQGLYKRNRADEQSTNRQKSERTCDVHAHINFTGLIRAIPSWHIVSKQDNKINISFSCITTVTSHMHIYVNEASGKAAGLRNIKFVNEYVNAYVWAHGLYKIYRHYSHKAVEVTRNEIIEK</sequence>
<accession>A0A1B0A3Z3</accession>
<name>A0A1B0A3Z3_GLOPL</name>
<protein>
    <submittedName>
        <fullName evidence="2">Uncharacterized protein</fullName>
    </submittedName>
</protein>
<feature type="compositionally biased region" description="Polar residues" evidence="1">
    <location>
        <begin position="15"/>
        <end position="26"/>
    </location>
</feature>
<proteinExistence type="predicted"/>
<evidence type="ECO:0000313" key="2">
    <source>
        <dbReference type="EnsemblMetazoa" id="GPAI033738-PA"/>
    </source>
</evidence>
<evidence type="ECO:0000256" key="1">
    <source>
        <dbReference type="SAM" id="MobiDB-lite"/>
    </source>
</evidence>
<keyword evidence="3" id="KW-1185">Reference proteome</keyword>
<feature type="compositionally biased region" description="Basic and acidic residues" evidence="1">
    <location>
        <begin position="32"/>
        <end position="46"/>
    </location>
</feature>
<dbReference type="Proteomes" id="UP000092445">
    <property type="component" value="Unassembled WGS sequence"/>
</dbReference>